<evidence type="ECO:0000256" key="1">
    <source>
        <dbReference type="SAM" id="MobiDB-lite"/>
    </source>
</evidence>
<protein>
    <submittedName>
        <fullName evidence="2">Uncharacterized protein</fullName>
    </submittedName>
</protein>
<feature type="region of interest" description="Disordered" evidence="1">
    <location>
        <begin position="48"/>
        <end position="71"/>
    </location>
</feature>
<feature type="non-terminal residue" evidence="2">
    <location>
        <position position="1"/>
    </location>
</feature>
<gene>
    <name evidence="2" type="ORF">R3P38DRAFT_2563863</name>
</gene>
<comment type="caution">
    <text evidence="2">The sequence shown here is derived from an EMBL/GenBank/DDBJ whole genome shotgun (WGS) entry which is preliminary data.</text>
</comment>
<evidence type="ECO:0000313" key="2">
    <source>
        <dbReference type="EMBL" id="KAK6997227.1"/>
    </source>
</evidence>
<proteinExistence type="predicted"/>
<dbReference type="Proteomes" id="UP001362999">
    <property type="component" value="Unassembled WGS sequence"/>
</dbReference>
<dbReference type="AlphaFoldDB" id="A0AAW0A1J1"/>
<keyword evidence="3" id="KW-1185">Reference proteome</keyword>
<evidence type="ECO:0000313" key="3">
    <source>
        <dbReference type="Proteomes" id="UP001362999"/>
    </source>
</evidence>
<reference evidence="2 3" key="1">
    <citation type="journal article" date="2024" name="J Genomics">
        <title>Draft genome sequencing and assembly of Favolaschia claudopus CIRM-BRFM 2984 isolated from oak limbs.</title>
        <authorList>
            <person name="Navarro D."/>
            <person name="Drula E."/>
            <person name="Chaduli D."/>
            <person name="Cazenave R."/>
            <person name="Ahrendt S."/>
            <person name="Wang J."/>
            <person name="Lipzen A."/>
            <person name="Daum C."/>
            <person name="Barry K."/>
            <person name="Grigoriev I.V."/>
            <person name="Favel A."/>
            <person name="Rosso M.N."/>
            <person name="Martin F."/>
        </authorList>
    </citation>
    <scope>NUCLEOTIDE SEQUENCE [LARGE SCALE GENOMIC DNA]</scope>
    <source>
        <strain evidence="2 3">CIRM-BRFM 2984</strain>
    </source>
</reference>
<name>A0AAW0A1J1_9AGAR</name>
<feature type="compositionally biased region" description="Low complexity" evidence="1">
    <location>
        <begin position="49"/>
        <end position="58"/>
    </location>
</feature>
<dbReference type="EMBL" id="JAWWNJ010000093">
    <property type="protein sequence ID" value="KAK6997227.1"/>
    <property type="molecule type" value="Genomic_DNA"/>
</dbReference>
<sequence length="395" mass="44485">HPQFRIQEEQSPMKMLLDTIQLLRGDMHEVKQRLGALETSISELQRFPSTADDVSADASTDREPDTTTDEDDGVTLGAVDVTVKENRVLQTYMTQTTRRLCNVMGRRWPDPEAPRMNTTTGEIYLTPNFAAGVKEARNALFVRRVAERAFADLADSTHWPVGLDEERSPSFDLAFLLALAKKSFNSLKKGWKQMAAIEASISADANRRNHRPMMRRKRVSSHFSNAFAAAHGLDPAMFIDVIHEQFLSDELSGPDSDASETQEEWKERLAGAAGLPTAPESLAKFQFFEVVVPDWHASWCSDLIHDMEAFAGLTKNLKYHRVEAGRAFDRIPRFAPFNFAIAPEWLAANGKLPANKKLLKEWMEWPEPEDCGLIFERDEGGQIIQMSYEGSPDAE</sequence>
<organism evidence="2 3">
    <name type="scientific">Favolaschia claudopus</name>
    <dbReference type="NCBI Taxonomy" id="2862362"/>
    <lineage>
        <taxon>Eukaryota</taxon>
        <taxon>Fungi</taxon>
        <taxon>Dikarya</taxon>
        <taxon>Basidiomycota</taxon>
        <taxon>Agaricomycotina</taxon>
        <taxon>Agaricomycetes</taxon>
        <taxon>Agaricomycetidae</taxon>
        <taxon>Agaricales</taxon>
        <taxon>Marasmiineae</taxon>
        <taxon>Mycenaceae</taxon>
        <taxon>Favolaschia</taxon>
    </lineage>
</organism>
<accession>A0AAW0A1J1</accession>